<organism evidence="2 3">
    <name type="scientific">Canna indica</name>
    <name type="common">Indian-shot</name>
    <dbReference type="NCBI Taxonomy" id="4628"/>
    <lineage>
        <taxon>Eukaryota</taxon>
        <taxon>Viridiplantae</taxon>
        <taxon>Streptophyta</taxon>
        <taxon>Embryophyta</taxon>
        <taxon>Tracheophyta</taxon>
        <taxon>Spermatophyta</taxon>
        <taxon>Magnoliopsida</taxon>
        <taxon>Liliopsida</taxon>
        <taxon>Zingiberales</taxon>
        <taxon>Cannaceae</taxon>
        <taxon>Canna</taxon>
    </lineage>
</organism>
<feature type="region of interest" description="Disordered" evidence="1">
    <location>
        <begin position="182"/>
        <end position="211"/>
    </location>
</feature>
<proteinExistence type="predicted"/>
<reference evidence="2 3" key="1">
    <citation type="submission" date="2023-10" db="EMBL/GenBank/DDBJ databases">
        <title>Chromosome-scale genome assembly provides insights into flower coloration mechanisms of Canna indica.</title>
        <authorList>
            <person name="Li C."/>
        </authorList>
    </citation>
    <scope>NUCLEOTIDE SEQUENCE [LARGE SCALE GENOMIC DNA]</scope>
    <source>
        <tissue evidence="2">Flower</tissue>
    </source>
</reference>
<feature type="compositionally biased region" description="Basic and acidic residues" evidence="1">
    <location>
        <begin position="182"/>
        <end position="193"/>
    </location>
</feature>
<dbReference type="PANTHER" id="PTHR48227">
    <property type="entry name" value="DNA TOPOISOMERASE 1-LIKE"/>
    <property type="match status" value="1"/>
</dbReference>
<dbReference type="EMBL" id="CP136890">
    <property type="protein sequence ID" value="WOK95042.1"/>
    <property type="molecule type" value="Genomic_DNA"/>
</dbReference>
<protein>
    <submittedName>
        <fullName evidence="2">Uncharacterized protein</fullName>
    </submittedName>
</protein>
<feature type="compositionally biased region" description="Basic and acidic residues" evidence="1">
    <location>
        <begin position="65"/>
        <end position="82"/>
    </location>
</feature>
<sequence>MRAVTGSVVSSKPISLSKASAILSRFAADHNAARPEVAAYIHRASADFIELVRFHREIRAARKLSELEKLSAANRDEEERRGDKKSRKRRRDESEDGEKTTPRFVDREETNLMEGYGEEMENDGERKKKRKKAIEEERSIFAMKEGGKLVSNGNLVEEGRHCGYGEELLEDGKRKKIMKAEEEIRPLGRKVENSDVEESPAHKEKHKKKKK</sequence>
<feature type="region of interest" description="Disordered" evidence="1">
    <location>
        <begin position="65"/>
        <end position="132"/>
    </location>
</feature>
<dbReference type="AlphaFoldDB" id="A0AAQ3JU98"/>
<keyword evidence="3" id="KW-1185">Reference proteome</keyword>
<evidence type="ECO:0000313" key="3">
    <source>
        <dbReference type="Proteomes" id="UP001327560"/>
    </source>
</evidence>
<dbReference type="PANTHER" id="PTHR48227:SF1">
    <property type="entry name" value="DNA LIGASE 1-LIKE"/>
    <property type="match status" value="1"/>
</dbReference>
<evidence type="ECO:0000256" key="1">
    <source>
        <dbReference type="SAM" id="MobiDB-lite"/>
    </source>
</evidence>
<dbReference type="Proteomes" id="UP001327560">
    <property type="component" value="Chromosome 1"/>
</dbReference>
<name>A0AAQ3JU98_9LILI</name>
<evidence type="ECO:0000313" key="2">
    <source>
        <dbReference type="EMBL" id="WOK95042.1"/>
    </source>
</evidence>
<gene>
    <name evidence="2" type="ORF">Cni_G03748</name>
</gene>
<feature type="compositionally biased region" description="Basic and acidic residues" evidence="1">
    <location>
        <begin position="91"/>
        <end position="110"/>
    </location>
</feature>
<accession>A0AAQ3JU98</accession>